<keyword evidence="4" id="KW-1185">Reference proteome</keyword>
<gene>
    <name evidence="3" type="ORF">PB1_15874</name>
</gene>
<dbReference type="STRING" id="997296.PB1_15874"/>
<dbReference type="PATRIC" id="fig|997296.3.peg.3345"/>
<dbReference type="EMBL" id="AFEU01000003">
    <property type="protein sequence ID" value="EIJ79051.1"/>
    <property type="molecule type" value="Genomic_DNA"/>
</dbReference>
<feature type="transmembrane region" description="Helical" evidence="2">
    <location>
        <begin position="6"/>
        <end position="24"/>
    </location>
</feature>
<evidence type="ECO:0000313" key="3">
    <source>
        <dbReference type="EMBL" id="EIJ79051.1"/>
    </source>
</evidence>
<evidence type="ECO:0000313" key="4">
    <source>
        <dbReference type="Proteomes" id="UP000010523"/>
    </source>
</evidence>
<evidence type="ECO:0000256" key="1">
    <source>
        <dbReference type="SAM" id="MobiDB-lite"/>
    </source>
</evidence>
<feature type="region of interest" description="Disordered" evidence="1">
    <location>
        <begin position="217"/>
        <end position="243"/>
    </location>
</feature>
<feature type="transmembrane region" description="Helical" evidence="2">
    <location>
        <begin position="31"/>
        <end position="47"/>
    </location>
</feature>
<keyword evidence="2" id="KW-0812">Transmembrane</keyword>
<dbReference type="RefSeq" id="WP_004438350.1">
    <property type="nucleotide sequence ID" value="NZ_AFEU01000003.1"/>
</dbReference>
<reference evidence="3 4" key="1">
    <citation type="journal article" date="2012" name="Appl. Environ. Microbiol.">
        <title>Genome Sequence of Thermotolerant Bacillus methanolicus: Features and Regulation Related to Methylotrophy and Production of L-Lysine and L-Glutamate from Methanol.</title>
        <authorList>
            <person name="Heggeset T.M."/>
            <person name="Krog A."/>
            <person name="Balzer S."/>
            <person name="Wentzel A."/>
            <person name="Ellingsen T.E."/>
            <person name="Brautaset T."/>
        </authorList>
    </citation>
    <scope>NUCLEOTIDE SEQUENCE [LARGE SCALE GENOMIC DNA]</scope>
    <source>
        <strain evidence="3 4">PB1</strain>
    </source>
</reference>
<name>I3DXT0_BACMT</name>
<proteinExistence type="predicted"/>
<comment type="caution">
    <text evidence="3">The sequence shown here is derived from an EMBL/GenBank/DDBJ whole genome shotgun (WGS) entry which is preliminary data.</text>
</comment>
<keyword evidence="2" id="KW-0472">Membrane</keyword>
<accession>I3DXT0</accession>
<keyword evidence="2" id="KW-1133">Transmembrane helix</keyword>
<feature type="region of interest" description="Disordered" evidence="1">
    <location>
        <begin position="185"/>
        <end position="204"/>
    </location>
</feature>
<feature type="transmembrane region" description="Helical" evidence="2">
    <location>
        <begin position="53"/>
        <end position="72"/>
    </location>
</feature>
<dbReference type="Proteomes" id="UP000010523">
    <property type="component" value="Unassembled WGS sequence"/>
</dbReference>
<feature type="compositionally biased region" description="Basic and acidic residues" evidence="1">
    <location>
        <begin position="186"/>
        <end position="201"/>
    </location>
</feature>
<sequence>MISFLFLTLSLIFLVPILYFIPTGLTKKGKLIVLTVSFLLASFGLVANRSLGLWKTGLILFILTICITYILIKRMESALFEDVEKIAEGADQLLEPVNAHQSHSYPVHIPTENDDLDVSQTVEMDEIELSDSLQNEVSESFDEDNVTLARNSELLEETVPSLAEDMENLYLDDSLLTDLVQEEAEISEKTDNESEASKEIENEADYMAELEKIIMESEIVHEEPREDDFLSQSNKLGKGGGPS</sequence>
<evidence type="ECO:0000256" key="2">
    <source>
        <dbReference type="SAM" id="Phobius"/>
    </source>
</evidence>
<feature type="compositionally biased region" description="Basic and acidic residues" evidence="1">
    <location>
        <begin position="217"/>
        <end position="228"/>
    </location>
</feature>
<protein>
    <submittedName>
        <fullName evidence="3">Uncharacterized protein</fullName>
    </submittedName>
</protein>
<dbReference type="AlphaFoldDB" id="I3DXT0"/>
<organism evidence="3 4">
    <name type="scientific">Bacillus methanolicus PB1</name>
    <dbReference type="NCBI Taxonomy" id="997296"/>
    <lineage>
        <taxon>Bacteria</taxon>
        <taxon>Bacillati</taxon>
        <taxon>Bacillota</taxon>
        <taxon>Bacilli</taxon>
        <taxon>Bacillales</taxon>
        <taxon>Bacillaceae</taxon>
        <taxon>Bacillus</taxon>
    </lineage>
</organism>
<dbReference type="OrthoDB" id="2697527at2"/>